<keyword evidence="1" id="KW-0472">Membrane</keyword>
<reference evidence="2 3" key="1">
    <citation type="submission" date="2016-07" db="EMBL/GenBank/DDBJ databases">
        <title>Multiple horizontal gene transfer events from other fungi enriched the ability of initially mycotrophic Trichoderma (Ascomycota) to feed on dead plant biomass.</title>
        <authorList>
            <consortium name="DOE Joint Genome Institute"/>
            <person name="Aerts A."/>
            <person name="Atanasova L."/>
            <person name="Chenthamara K."/>
            <person name="Zhang J."/>
            <person name="Grujic M."/>
            <person name="Henrissat B."/>
            <person name="Kuo A."/>
            <person name="Salamov A."/>
            <person name="Lipzen A."/>
            <person name="Labutti K."/>
            <person name="Barry K."/>
            <person name="Miao Y."/>
            <person name="Rahimi M.J."/>
            <person name="Shen Q."/>
            <person name="Grigoriev I.V."/>
            <person name="Kubicek C.P."/>
            <person name="Druzhinina I.S."/>
        </authorList>
    </citation>
    <scope>NUCLEOTIDE SEQUENCE [LARGE SCALE GENOMIC DNA]</scope>
    <source>
        <strain evidence="2 3">CBS 433.97</strain>
    </source>
</reference>
<evidence type="ECO:0000256" key="1">
    <source>
        <dbReference type="SAM" id="Phobius"/>
    </source>
</evidence>
<name>A0A2T3ZA62_TRIA4</name>
<sequence>MYKTTNSTTKPLVAIQKPIYSIQHFICWVNPAMSAALEIAAMSCTRLYLLGTPLLLVPICTTIQPIFAIESLRGP</sequence>
<evidence type="ECO:0000313" key="3">
    <source>
        <dbReference type="Proteomes" id="UP000240493"/>
    </source>
</evidence>
<accession>A0A2T3ZA62</accession>
<dbReference type="Proteomes" id="UP000240493">
    <property type="component" value="Unassembled WGS sequence"/>
</dbReference>
<feature type="transmembrane region" description="Helical" evidence="1">
    <location>
        <begin position="47"/>
        <end position="69"/>
    </location>
</feature>
<protein>
    <submittedName>
        <fullName evidence="2">Uncharacterized protein</fullName>
    </submittedName>
</protein>
<gene>
    <name evidence="2" type="ORF">M441DRAFT_402782</name>
</gene>
<dbReference type="AlphaFoldDB" id="A0A2T3ZA62"/>
<keyword evidence="1" id="KW-1133">Transmembrane helix</keyword>
<organism evidence="2 3">
    <name type="scientific">Trichoderma asperellum (strain ATCC 204424 / CBS 433.97 / NBRC 101777)</name>
    <dbReference type="NCBI Taxonomy" id="1042311"/>
    <lineage>
        <taxon>Eukaryota</taxon>
        <taxon>Fungi</taxon>
        <taxon>Dikarya</taxon>
        <taxon>Ascomycota</taxon>
        <taxon>Pezizomycotina</taxon>
        <taxon>Sordariomycetes</taxon>
        <taxon>Hypocreomycetidae</taxon>
        <taxon>Hypocreales</taxon>
        <taxon>Hypocreaceae</taxon>
        <taxon>Trichoderma</taxon>
    </lineage>
</organism>
<keyword evidence="1" id="KW-0812">Transmembrane</keyword>
<dbReference type="EMBL" id="KZ679261">
    <property type="protein sequence ID" value="PTB41676.1"/>
    <property type="molecule type" value="Genomic_DNA"/>
</dbReference>
<evidence type="ECO:0000313" key="2">
    <source>
        <dbReference type="EMBL" id="PTB41676.1"/>
    </source>
</evidence>
<keyword evidence="3" id="KW-1185">Reference proteome</keyword>
<proteinExistence type="predicted"/>